<dbReference type="GO" id="GO:0006302">
    <property type="term" value="P:double-strand break repair"/>
    <property type="evidence" value="ECO:0007669"/>
    <property type="project" value="UniProtKB-ARBA"/>
</dbReference>
<dbReference type="AlphaFoldDB" id="A0A9N9PLQ8"/>
<dbReference type="Pfam" id="PF04471">
    <property type="entry name" value="Mrr_cat"/>
    <property type="match status" value="1"/>
</dbReference>
<dbReference type="EMBL" id="CAJVQA010082171">
    <property type="protein sequence ID" value="CAG8837691.1"/>
    <property type="molecule type" value="Genomic_DNA"/>
</dbReference>
<feature type="non-terminal residue" evidence="2">
    <location>
        <position position="1"/>
    </location>
</feature>
<evidence type="ECO:0000313" key="3">
    <source>
        <dbReference type="Proteomes" id="UP000789759"/>
    </source>
</evidence>
<feature type="domain" description="Restriction endonuclease type IV Mrr" evidence="1">
    <location>
        <begin position="15"/>
        <end position="87"/>
    </location>
</feature>
<dbReference type="InterPro" id="IPR007560">
    <property type="entry name" value="Restrct_endonuc_IV_Mrr"/>
</dbReference>
<dbReference type="GO" id="GO:0004519">
    <property type="term" value="F:endonuclease activity"/>
    <property type="evidence" value="ECO:0007669"/>
    <property type="project" value="InterPro"/>
</dbReference>
<evidence type="ECO:0000313" key="2">
    <source>
        <dbReference type="EMBL" id="CAG8837691.1"/>
    </source>
</evidence>
<gene>
    <name evidence="2" type="ORF">CPELLU_LOCUS21598</name>
</gene>
<dbReference type="Proteomes" id="UP000789759">
    <property type="component" value="Unassembled WGS sequence"/>
</dbReference>
<proteinExistence type="predicted"/>
<dbReference type="InterPro" id="IPR011335">
    <property type="entry name" value="Restrct_endonuc-II-like"/>
</dbReference>
<comment type="caution">
    <text evidence="2">The sequence shown here is derived from an EMBL/GenBank/DDBJ whole genome shotgun (WGS) entry which is preliminary data.</text>
</comment>
<feature type="non-terminal residue" evidence="2">
    <location>
        <position position="88"/>
    </location>
</feature>
<organism evidence="2 3">
    <name type="scientific">Cetraspora pellucida</name>
    <dbReference type="NCBI Taxonomy" id="1433469"/>
    <lineage>
        <taxon>Eukaryota</taxon>
        <taxon>Fungi</taxon>
        <taxon>Fungi incertae sedis</taxon>
        <taxon>Mucoromycota</taxon>
        <taxon>Glomeromycotina</taxon>
        <taxon>Glomeromycetes</taxon>
        <taxon>Diversisporales</taxon>
        <taxon>Gigasporaceae</taxon>
        <taxon>Cetraspora</taxon>
    </lineage>
</organism>
<dbReference type="GO" id="GO:0009307">
    <property type="term" value="P:DNA restriction-modification system"/>
    <property type="evidence" value="ECO:0007669"/>
    <property type="project" value="InterPro"/>
</dbReference>
<name>A0A9N9PLQ8_9GLOM</name>
<dbReference type="GO" id="GO:0003677">
    <property type="term" value="F:DNA binding"/>
    <property type="evidence" value="ECO:0007669"/>
    <property type="project" value="InterPro"/>
</dbReference>
<keyword evidence="3" id="KW-1185">Reference proteome</keyword>
<dbReference type="SUPFAM" id="SSF52980">
    <property type="entry name" value="Restriction endonuclease-like"/>
    <property type="match status" value="1"/>
</dbReference>
<accession>A0A9N9PLQ8</accession>
<evidence type="ECO:0000259" key="1">
    <source>
        <dbReference type="Pfam" id="PF04471"/>
    </source>
</evidence>
<reference evidence="2" key="1">
    <citation type="submission" date="2021-06" db="EMBL/GenBank/DDBJ databases">
        <authorList>
            <person name="Kallberg Y."/>
            <person name="Tangrot J."/>
            <person name="Rosling A."/>
        </authorList>
    </citation>
    <scope>NUCLEOTIDE SEQUENCE</scope>
    <source>
        <strain evidence="2">FL966</strain>
    </source>
</reference>
<dbReference type="Gene3D" id="3.40.1350.10">
    <property type="match status" value="1"/>
</dbReference>
<sequence>MMLQYLSCIESDAAIRRVPDKGIDLSGVFRHVKYIMQVKYHYKPKDNKVDVKVVREFYSAYNIYHEKESDYIGIIVTNGFFTEDAKKL</sequence>
<dbReference type="InterPro" id="IPR011856">
    <property type="entry name" value="tRNA_endonuc-like_dom_sf"/>
</dbReference>
<protein>
    <submittedName>
        <fullName evidence="2">6930_t:CDS:1</fullName>
    </submittedName>
</protein>